<proteinExistence type="predicted"/>
<organism evidence="1 2">
    <name type="scientific">Globodera rostochiensis</name>
    <name type="common">Golden nematode worm</name>
    <name type="synonym">Heterodera rostochiensis</name>
    <dbReference type="NCBI Taxonomy" id="31243"/>
    <lineage>
        <taxon>Eukaryota</taxon>
        <taxon>Metazoa</taxon>
        <taxon>Ecdysozoa</taxon>
        <taxon>Nematoda</taxon>
        <taxon>Chromadorea</taxon>
        <taxon>Rhabditida</taxon>
        <taxon>Tylenchina</taxon>
        <taxon>Tylenchomorpha</taxon>
        <taxon>Tylenchoidea</taxon>
        <taxon>Heteroderidae</taxon>
        <taxon>Heteroderinae</taxon>
        <taxon>Globodera</taxon>
    </lineage>
</organism>
<accession>A0A914HAU6</accession>
<keyword evidence="1" id="KW-1185">Reference proteome</keyword>
<dbReference type="AlphaFoldDB" id="A0A914HAU6"/>
<protein>
    <submittedName>
        <fullName evidence="2">Uncharacterized protein</fullName>
    </submittedName>
</protein>
<evidence type="ECO:0000313" key="1">
    <source>
        <dbReference type="Proteomes" id="UP000887572"/>
    </source>
</evidence>
<dbReference type="WBParaSite" id="Gr19_v10_g15389.t1">
    <property type="protein sequence ID" value="Gr19_v10_g15389.t1"/>
    <property type="gene ID" value="Gr19_v10_g15389"/>
</dbReference>
<name>A0A914HAU6_GLORO</name>
<reference evidence="2" key="1">
    <citation type="submission" date="2022-11" db="UniProtKB">
        <authorList>
            <consortium name="WormBaseParasite"/>
        </authorList>
    </citation>
    <scope>IDENTIFICATION</scope>
</reference>
<evidence type="ECO:0000313" key="2">
    <source>
        <dbReference type="WBParaSite" id="Gr19_v10_g15389.t1"/>
    </source>
</evidence>
<sequence>MTLPLIGCILWSTDLYDGTKRSHLKVIHEIIKRWPDSEFAHQYKAQQAAMEANLTTHEILKIAEETNKIVKETHQLWS</sequence>
<dbReference type="Proteomes" id="UP000887572">
    <property type="component" value="Unplaced"/>
</dbReference>